<dbReference type="PANTHER" id="PTHR36698:SF2">
    <property type="entry name" value="MCE_MLAD DOMAIN-CONTAINING PROTEIN"/>
    <property type="match status" value="1"/>
</dbReference>
<keyword evidence="4" id="KW-1185">Reference proteome</keyword>
<organism evidence="3 4">
    <name type="scientific">Thalassobaculum litoreum DSM 18839</name>
    <dbReference type="NCBI Taxonomy" id="1123362"/>
    <lineage>
        <taxon>Bacteria</taxon>
        <taxon>Pseudomonadati</taxon>
        <taxon>Pseudomonadota</taxon>
        <taxon>Alphaproteobacteria</taxon>
        <taxon>Rhodospirillales</taxon>
        <taxon>Thalassobaculaceae</taxon>
        <taxon>Thalassobaculum</taxon>
    </lineage>
</organism>
<evidence type="ECO:0000256" key="1">
    <source>
        <dbReference type="SAM" id="Phobius"/>
    </source>
</evidence>
<proteinExistence type="predicted"/>
<keyword evidence="1" id="KW-0812">Transmembrane</keyword>
<gene>
    <name evidence="3" type="ORF">SAMN05660686_01340</name>
</gene>
<dbReference type="OrthoDB" id="9808689at2"/>
<dbReference type="EMBL" id="FNBW01000003">
    <property type="protein sequence ID" value="SDF43592.1"/>
    <property type="molecule type" value="Genomic_DNA"/>
</dbReference>
<evidence type="ECO:0000259" key="2">
    <source>
        <dbReference type="Pfam" id="PF02470"/>
    </source>
</evidence>
<evidence type="ECO:0000313" key="3">
    <source>
        <dbReference type="EMBL" id="SDF43592.1"/>
    </source>
</evidence>
<dbReference type="Proteomes" id="UP000198615">
    <property type="component" value="Unassembled WGS sequence"/>
</dbReference>
<dbReference type="AlphaFoldDB" id="A0A8G2BFW0"/>
<protein>
    <submittedName>
        <fullName evidence="3">Phospholipid/cholesterol/gamma-HCH transport system substrate-binding protein</fullName>
    </submittedName>
</protein>
<dbReference type="PANTHER" id="PTHR36698">
    <property type="entry name" value="BLL5892 PROTEIN"/>
    <property type="match status" value="1"/>
</dbReference>
<comment type="caution">
    <text evidence="3">The sequence shown here is derived from an EMBL/GenBank/DDBJ whole genome shotgun (WGS) entry which is preliminary data.</text>
</comment>
<dbReference type="Pfam" id="PF02470">
    <property type="entry name" value="MlaD"/>
    <property type="match status" value="1"/>
</dbReference>
<dbReference type="RefSeq" id="WP_093149081.1">
    <property type="nucleotide sequence ID" value="NZ_FNBW01000003.1"/>
</dbReference>
<evidence type="ECO:0000313" key="4">
    <source>
        <dbReference type="Proteomes" id="UP000198615"/>
    </source>
</evidence>
<feature type="transmembrane region" description="Helical" evidence="1">
    <location>
        <begin position="6"/>
        <end position="28"/>
    </location>
</feature>
<name>A0A8G2BFW0_9PROT</name>
<feature type="domain" description="Mce/MlaD" evidence="2">
    <location>
        <begin position="47"/>
        <end position="116"/>
    </location>
</feature>
<keyword evidence="1" id="KW-1133">Transmembrane helix</keyword>
<dbReference type="InterPro" id="IPR003399">
    <property type="entry name" value="Mce/MlaD"/>
</dbReference>
<reference evidence="3 4" key="1">
    <citation type="submission" date="2016-10" db="EMBL/GenBank/DDBJ databases">
        <authorList>
            <person name="Varghese N."/>
            <person name="Submissions S."/>
        </authorList>
    </citation>
    <scope>NUCLEOTIDE SEQUENCE [LARGE SCALE GENOMIC DNA]</scope>
    <source>
        <strain evidence="3 4">DSM 18839</strain>
    </source>
</reference>
<accession>A0A8G2BFW0</accession>
<keyword evidence="1" id="KW-0472">Membrane</keyword>
<sequence length="325" mass="34890">METRASYVTVGAFAIVLFVGGLFLAIWFGGVRLDQETRPFLIEFQGAVDGLSTGSPVRYRGVPVGTVSDIRIDPENVEVIRVDIEVDAEVPIKKDMYAVLQAQGLTGIGFIQIEGGTADAEELEPTGDRPVPRIPARSSALSKVFETAPQIADRLVVVIARIEEFLSEENEQNFRMLLANLATVSTTVADRSDEIEAVISGAAASVEDLRQAAAEVGPLMQEASATLATVRGTAVGLDNEVAALSGSLAKAGDRIASTAGELEGMLADARPGMKDFTNTGLYELTQFLVEARFLVSNIDRVLRQIDRDPSQFLFGDRDGQVEAEQ</sequence>